<protein>
    <submittedName>
        <fullName evidence="5">EAL domain-containing protein</fullName>
    </submittedName>
</protein>
<dbReference type="PANTHER" id="PTHR44757:SF2">
    <property type="entry name" value="BIOFILM ARCHITECTURE MAINTENANCE PROTEIN MBAA"/>
    <property type="match status" value="1"/>
</dbReference>
<dbReference type="CDD" id="cd01948">
    <property type="entry name" value="EAL"/>
    <property type="match status" value="1"/>
</dbReference>
<dbReference type="Gene3D" id="3.20.20.450">
    <property type="entry name" value="EAL domain"/>
    <property type="match status" value="1"/>
</dbReference>
<dbReference type="Proteomes" id="UP001342826">
    <property type="component" value="Unassembled WGS sequence"/>
</dbReference>
<dbReference type="InterPro" id="IPR035965">
    <property type="entry name" value="PAS-like_dom_sf"/>
</dbReference>
<evidence type="ECO:0000259" key="3">
    <source>
        <dbReference type="PROSITE" id="PS50883"/>
    </source>
</evidence>
<gene>
    <name evidence="5" type="ORF">P9271_20375</name>
</gene>
<dbReference type="SUPFAM" id="SSF141868">
    <property type="entry name" value="EAL domain-like"/>
    <property type="match status" value="1"/>
</dbReference>
<feature type="domain" description="PAC" evidence="2">
    <location>
        <begin position="85"/>
        <end position="137"/>
    </location>
</feature>
<dbReference type="InterPro" id="IPR000014">
    <property type="entry name" value="PAS"/>
</dbReference>
<evidence type="ECO:0000313" key="6">
    <source>
        <dbReference type="Proteomes" id="UP001342826"/>
    </source>
</evidence>
<dbReference type="InterPro" id="IPR052155">
    <property type="entry name" value="Biofilm_reg_signaling"/>
</dbReference>
<dbReference type="RefSeq" id="WP_066225761.1">
    <property type="nucleotide sequence ID" value="NZ_JARTFQ010000006.1"/>
</dbReference>
<keyword evidence="6" id="KW-1185">Reference proteome</keyword>
<proteinExistence type="predicted"/>
<dbReference type="InterPro" id="IPR001633">
    <property type="entry name" value="EAL_dom"/>
</dbReference>
<organism evidence="5 6">
    <name type="scientific">Metabacillus fastidiosus</name>
    <dbReference type="NCBI Taxonomy" id="1458"/>
    <lineage>
        <taxon>Bacteria</taxon>
        <taxon>Bacillati</taxon>
        <taxon>Bacillota</taxon>
        <taxon>Bacilli</taxon>
        <taxon>Bacillales</taxon>
        <taxon>Bacillaceae</taxon>
        <taxon>Metabacillus</taxon>
    </lineage>
</organism>
<dbReference type="SMART" id="SM00052">
    <property type="entry name" value="EAL"/>
    <property type="match status" value="1"/>
</dbReference>
<dbReference type="Gene3D" id="3.30.450.20">
    <property type="entry name" value="PAS domain"/>
    <property type="match status" value="2"/>
</dbReference>
<dbReference type="PROSITE" id="PS50883">
    <property type="entry name" value="EAL"/>
    <property type="match status" value="1"/>
</dbReference>
<dbReference type="InterPro" id="IPR029787">
    <property type="entry name" value="Nucleotide_cyclase"/>
</dbReference>
<dbReference type="SUPFAM" id="SSF55785">
    <property type="entry name" value="PYP-like sensor domain (PAS domain)"/>
    <property type="match status" value="2"/>
</dbReference>
<dbReference type="CDD" id="cd01949">
    <property type="entry name" value="GGDEF"/>
    <property type="match status" value="1"/>
</dbReference>
<dbReference type="Gene3D" id="3.30.70.270">
    <property type="match status" value="1"/>
</dbReference>
<sequence length="687" mass="79248">MKDLVEEIKKLGGNMEETIDFVYWKDGDGNWIEVNESTEKIFELNGVNYDGKTASDIAHYVPNFKEFFDTCSITDEQTWKNEKVTRFEEHFTEQNGNKRIFAVTKVPFYNQDGSRKALLIIGKDITKVTQNEAILEKTIKELADFKFALDQSSIVAITNNKGKITNVNDKFCEISKYSKEELIGEDHRILNSGHHPKSFFKNMWKTIGSGKVWIGEIKNRAKDGSFYWVKTTIIPFVNSNNIPYQYIAIRQDITEQKEIAEQILYNAYHDNLTGLRNRHGFREDISDWIEENRETGKMAVFFLDLNRFKYINDTLGHNVGDQILKAVSNRLYNHLNEKADLYRFGGDEFIIVVKNHSVEEVEQFAKDIMSLFLDPFYIGKERHYLTSSFGVSLFPRDGQDFDTLIKKADTAMYLAKEKGHNAVQFYTVEMSENMKKTMKLEKALRQAIDQEQFILYYQPQIDVKTQKMIGVEALIRWEHPTLGMVPPNEFIPLAEETGLITPITEWVLRTACRQSCKWQEEGIKPLRMGVNISPYLFKANLVNMVKQILDDTGLDPSYLELEITESIMQAAEITTPILNQLKSLGVRLSIDDFGTGYSSLAFLRYFPIESLKIDRSFIDEIEKDNGVIVKTIIDMATHLNLNVVAEGIETKEQLDFLSELDCDEGQGYLFSRPLPISQMDELLHKMN</sequence>
<dbReference type="InterPro" id="IPR000700">
    <property type="entry name" value="PAS-assoc_C"/>
</dbReference>
<comment type="caution">
    <text evidence="5">The sequence shown here is derived from an EMBL/GenBank/DDBJ whole genome shotgun (WGS) entry which is preliminary data.</text>
</comment>
<dbReference type="PROSITE" id="PS50112">
    <property type="entry name" value="PAS"/>
    <property type="match status" value="1"/>
</dbReference>
<dbReference type="InterPro" id="IPR001610">
    <property type="entry name" value="PAC"/>
</dbReference>
<dbReference type="Pfam" id="PF13426">
    <property type="entry name" value="PAS_9"/>
    <property type="match status" value="1"/>
</dbReference>
<dbReference type="InterPro" id="IPR000160">
    <property type="entry name" value="GGDEF_dom"/>
</dbReference>
<dbReference type="Pfam" id="PF08448">
    <property type="entry name" value="PAS_4"/>
    <property type="match status" value="1"/>
</dbReference>
<feature type="domain" description="GGDEF" evidence="4">
    <location>
        <begin position="296"/>
        <end position="428"/>
    </location>
</feature>
<feature type="domain" description="EAL" evidence="3">
    <location>
        <begin position="437"/>
        <end position="687"/>
    </location>
</feature>
<feature type="domain" description="PAS" evidence="1">
    <location>
        <begin position="135"/>
        <end position="198"/>
    </location>
</feature>
<name>A0ABU6P2U0_9BACI</name>
<evidence type="ECO:0000259" key="4">
    <source>
        <dbReference type="PROSITE" id="PS50887"/>
    </source>
</evidence>
<dbReference type="NCBIfam" id="TIGR00254">
    <property type="entry name" value="GGDEF"/>
    <property type="match status" value="1"/>
</dbReference>
<dbReference type="SMART" id="SM00086">
    <property type="entry name" value="PAC"/>
    <property type="match status" value="2"/>
</dbReference>
<dbReference type="InterPro" id="IPR043128">
    <property type="entry name" value="Rev_trsase/Diguanyl_cyclase"/>
</dbReference>
<dbReference type="InterPro" id="IPR035919">
    <property type="entry name" value="EAL_sf"/>
</dbReference>
<feature type="domain" description="PAC" evidence="2">
    <location>
        <begin position="213"/>
        <end position="265"/>
    </location>
</feature>
<dbReference type="EMBL" id="JARTFS010000018">
    <property type="protein sequence ID" value="MED4403669.1"/>
    <property type="molecule type" value="Genomic_DNA"/>
</dbReference>
<dbReference type="Pfam" id="PF00563">
    <property type="entry name" value="EAL"/>
    <property type="match status" value="1"/>
</dbReference>
<dbReference type="PANTHER" id="PTHR44757">
    <property type="entry name" value="DIGUANYLATE CYCLASE DGCP"/>
    <property type="match status" value="1"/>
</dbReference>
<evidence type="ECO:0000259" key="2">
    <source>
        <dbReference type="PROSITE" id="PS50113"/>
    </source>
</evidence>
<dbReference type="PROSITE" id="PS50113">
    <property type="entry name" value="PAC"/>
    <property type="match status" value="2"/>
</dbReference>
<dbReference type="GeneID" id="301139817"/>
<dbReference type="NCBIfam" id="TIGR00229">
    <property type="entry name" value="sensory_box"/>
    <property type="match status" value="2"/>
</dbReference>
<dbReference type="InterPro" id="IPR013656">
    <property type="entry name" value="PAS_4"/>
</dbReference>
<accession>A0ABU6P2U0</accession>
<dbReference type="PROSITE" id="PS50887">
    <property type="entry name" value="GGDEF"/>
    <property type="match status" value="1"/>
</dbReference>
<reference evidence="5 6" key="1">
    <citation type="submission" date="2023-03" db="EMBL/GenBank/DDBJ databases">
        <title>Bacillus Genome Sequencing.</title>
        <authorList>
            <person name="Dunlap C."/>
        </authorList>
    </citation>
    <scope>NUCLEOTIDE SEQUENCE [LARGE SCALE GENOMIC DNA]</scope>
    <source>
        <strain evidence="5 6">NRS-1717</strain>
    </source>
</reference>
<dbReference type="Pfam" id="PF00990">
    <property type="entry name" value="GGDEF"/>
    <property type="match status" value="1"/>
</dbReference>
<dbReference type="SUPFAM" id="SSF55073">
    <property type="entry name" value="Nucleotide cyclase"/>
    <property type="match status" value="1"/>
</dbReference>
<evidence type="ECO:0000313" key="5">
    <source>
        <dbReference type="EMBL" id="MED4403669.1"/>
    </source>
</evidence>
<dbReference type="SMART" id="SM00267">
    <property type="entry name" value="GGDEF"/>
    <property type="match status" value="1"/>
</dbReference>
<evidence type="ECO:0000259" key="1">
    <source>
        <dbReference type="PROSITE" id="PS50112"/>
    </source>
</evidence>
<dbReference type="CDD" id="cd00130">
    <property type="entry name" value="PAS"/>
    <property type="match status" value="1"/>
</dbReference>